<sequence length="164" mass="18591">MDNENAVIIRLFSIPPNQRTAADVAYLHGFLRTIEGLNVPGLTLAHRDAELRDLCRIGVHRRVPEDVLLYRAGDLCDCWYILLTGSVLIETSMFLPRACFGLRINGNPYRSSDCLVLEPSDVVMVSSYLKRYQAANVHCSSPSSHIHSFLPLRSVFMRFLFHAR</sequence>
<dbReference type="OrthoDB" id="546434at2759"/>
<organism evidence="1 2">
    <name type="scientific">Fasciolopsis buskii</name>
    <dbReference type="NCBI Taxonomy" id="27845"/>
    <lineage>
        <taxon>Eukaryota</taxon>
        <taxon>Metazoa</taxon>
        <taxon>Spiralia</taxon>
        <taxon>Lophotrochozoa</taxon>
        <taxon>Platyhelminthes</taxon>
        <taxon>Trematoda</taxon>
        <taxon>Digenea</taxon>
        <taxon>Plagiorchiida</taxon>
        <taxon>Echinostomata</taxon>
        <taxon>Echinostomatoidea</taxon>
        <taxon>Fasciolidae</taxon>
        <taxon>Fasciolopsis</taxon>
    </lineage>
</organism>
<keyword evidence="2" id="KW-1185">Reference proteome</keyword>
<evidence type="ECO:0000313" key="1">
    <source>
        <dbReference type="EMBL" id="KAA0192300.1"/>
    </source>
</evidence>
<accession>A0A8E0RSI0</accession>
<proteinExistence type="predicted"/>
<name>A0A8E0RSI0_9TREM</name>
<evidence type="ECO:0000313" key="2">
    <source>
        <dbReference type="Proteomes" id="UP000728185"/>
    </source>
</evidence>
<dbReference type="SUPFAM" id="SSF51206">
    <property type="entry name" value="cAMP-binding domain-like"/>
    <property type="match status" value="1"/>
</dbReference>
<dbReference type="InterPro" id="IPR018490">
    <property type="entry name" value="cNMP-bd_dom_sf"/>
</dbReference>
<dbReference type="InterPro" id="IPR014710">
    <property type="entry name" value="RmlC-like_jellyroll"/>
</dbReference>
<gene>
    <name evidence="1" type="ORF">FBUS_03399</name>
</gene>
<dbReference type="AlphaFoldDB" id="A0A8E0RSI0"/>
<dbReference type="EMBL" id="LUCM01005767">
    <property type="protein sequence ID" value="KAA0192300.1"/>
    <property type="molecule type" value="Genomic_DNA"/>
</dbReference>
<dbReference type="Proteomes" id="UP000728185">
    <property type="component" value="Unassembled WGS sequence"/>
</dbReference>
<protein>
    <submittedName>
        <fullName evidence="1">Rap guanine nucleotide exchange factor 6</fullName>
    </submittedName>
</protein>
<comment type="caution">
    <text evidence="1">The sequence shown here is derived from an EMBL/GenBank/DDBJ whole genome shotgun (WGS) entry which is preliminary data.</text>
</comment>
<reference evidence="1" key="1">
    <citation type="submission" date="2019-05" db="EMBL/GenBank/DDBJ databases">
        <title>Annotation for the trematode Fasciolopsis buski.</title>
        <authorList>
            <person name="Choi Y.-J."/>
        </authorList>
    </citation>
    <scope>NUCLEOTIDE SEQUENCE</scope>
    <source>
        <strain evidence="1">HT</strain>
        <tissue evidence="1">Whole worm</tissue>
    </source>
</reference>
<dbReference type="Gene3D" id="2.60.120.10">
    <property type="entry name" value="Jelly Rolls"/>
    <property type="match status" value="1"/>
</dbReference>